<evidence type="ECO:0000313" key="2">
    <source>
        <dbReference type="Proteomes" id="UP000316777"/>
    </source>
</evidence>
<name>A0A514DDP4_9CAUD</name>
<keyword evidence="2" id="KW-1185">Reference proteome</keyword>
<dbReference type="Proteomes" id="UP000316777">
    <property type="component" value="Segment"/>
</dbReference>
<protein>
    <submittedName>
        <fullName evidence="1">Uncharacterized protein</fullName>
    </submittedName>
</protein>
<dbReference type="RefSeq" id="YP_010059757.1">
    <property type="nucleotide sequence ID" value="NC_054727.1"/>
</dbReference>
<gene>
    <name evidence="1" type="primary">68</name>
    <name evidence="1" type="ORF">SEA_PHRAPPUCCINO_68</name>
</gene>
<dbReference type="EMBL" id="MK937592">
    <property type="protein sequence ID" value="QDH91743.1"/>
    <property type="molecule type" value="Genomic_DNA"/>
</dbReference>
<accession>A0A514DDP4</accession>
<proteinExistence type="predicted"/>
<reference evidence="1 2" key="1">
    <citation type="submission" date="2019-05" db="EMBL/GenBank/DDBJ databases">
        <authorList>
            <person name="Pope W.H."/>
            <person name="Garlena R.A."/>
            <person name="Russell D.A."/>
            <person name="Jacobs-Sera D."/>
            <person name="Hatfull G.F."/>
        </authorList>
    </citation>
    <scope>NUCLEOTIDE SEQUENCE [LARGE SCALE GENOMIC DNA]</scope>
</reference>
<sequence>MTAILKQAEQYSWRVAMPWYHVSPHDLPDATRLTPGGGESAFGDEVYQDEFSDHPNHVWMWNDLNSAVRFLPEIGAEKRPNGDWEHGHVYEVDPEDPRPWYSGQHGYVTPSAKIIRQVPQGEWGQQ</sequence>
<evidence type="ECO:0000313" key="1">
    <source>
        <dbReference type="EMBL" id="QDH91743.1"/>
    </source>
</evidence>
<dbReference type="KEGG" id="vg:64766989"/>
<organism evidence="1 2">
    <name type="scientific">Mycobacterium phage Phrappuccino</name>
    <dbReference type="NCBI Taxonomy" id="2591223"/>
    <lineage>
        <taxon>Viruses</taxon>
        <taxon>Duplodnaviria</taxon>
        <taxon>Heunggongvirae</taxon>
        <taxon>Uroviricota</taxon>
        <taxon>Caudoviricetes</taxon>
        <taxon>Phrappuccinovirus</taxon>
        <taxon>Phrappuccinovirus phrappuccino</taxon>
        <taxon>Phreappuccinovirus Phrappuccino</taxon>
    </lineage>
</organism>
<dbReference type="GeneID" id="64766989"/>